<sequence length="483" mass="54119">MVSISGRSKACIDCKRRRVKCDLAQPLCRRCSKAGIPCQGYKRPPTIWVNRTLERPDVTAYSAIVSSPWLPRDPRLRRLHLLDQLKAECDLPDRDPLQFRTRALQILRGTYLPSKRADDPYPSPTSWLEAVEEVKAPCNALDKALLAFCAIQVRVAGEGSIAYDDTVQMYNGALGEVIKDLSNGNAASDETLCSIVTISLCELFLFSKDGSSAFHALGISEILRRRGATQPSHHWSSLVVRLCIHCTVTSLSQARALTLAPDEWRVLLGPAVPESWNHLLKTAVEVPYLLEKAELLIEKGDRGLMASQHKDVLLYWLHELERWRSQKPSYWVVPARLENPADISYNDKLFPFALHFRSIAHAMEWMFCSALMLQILDAALRLERLGTSMPSDALTDGSLEIRDDGDKLARLLCQCFEYCSGPENGTFAAQAAYSTQLAVQSYFRHRGLVRELAWSKAISDGNGGLRFGIGLRILEKEQRHVAS</sequence>
<gene>
    <name evidence="1" type="ORF">NQ176_g2595</name>
</gene>
<protein>
    <submittedName>
        <fullName evidence="1">Uncharacterized protein</fullName>
    </submittedName>
</protein>
<organism evidence="1 2">
    <name type="scientific">Zarea fungicola</name>
    <dbReference type="NCBI Taxonomy" id="93591"/>
    <lineage>
        <taxon>Eukaryota</taxon>
        <taxon>Fungi</taxon>
        <taxon>Dikarya</taxon>
        <taxon>Ascomycota</taxon>
        <taxon>Pezizomycotina</taxon>
        <taxon>Sordariomycetes</taxon>
        <taxon>Hypocreomycetidae</taxon>
        <taxon>Hypocreales</taxon>
        <taxon>Cordycipitaceae</taxon>
        <taxon>Zarea</taxon>
    </lineage>
</organism>
<accession>A0ACC1NNM9</accession>
<evidence type="ECO:0000313" key="2">
    <source>
        <dbReference type="Proteomes" id="UP001143910"/>
    </source>
</evidence>
<evidence type="ECO:0000313" key="1">
    <source>
        <dbReference type="EMBL" id="KAJ2980509.1"/>
    </source>
</evidence>
<comment type="caution">
    <text evidence="1">The sequence shown here is derived from an EMBL/GenBank/DDBJ whole genome shotgun (WGS) entry which is preliminary data.</text>
</comment>
<proteinExistence type="predicted"/>
<name>A0ACC1NNM9_9HYPO</name>
<dbReference type="Proteomes" id="UP001143910">
    <property type="component" value="Unassembled WGS sequence"/>
</dbReference>
<reference evidence="1" key="1">
    <citation type="submission" date="2022-08" db="EMBL/GenBank/DDBJ databases">
        <title>Genome Sequence of Lecanicillium fungicola.</title>
        <authorList>
            <person name="Buettner E."/>
        </authorList>
    </citation>
    <scope>NUCLEOTIDE SEQUENCE</scope>
    <source>
        <strain evidence="1">Babe33</strain>
    </source>
</reference>
<dbReference type="EMBL" id="JANJQO010000194">
    <property type="protein sequence ID" value="KAJ2980509.1"/>
    <property type="molecule type" value="Genomic_DNA"/>
</dbReference>
<keyword evidence="2" id="KW-1185">Reference proteome</keyword>